<dbReference type="GO" id="GO:0046872">
    <property type="term" value="F:metal ion binding"/>
    <property type="evidence" value="ECO:0007669"/>
    <property type="project" value="UniProtKB-KW"/>
</dbReference>
<keyword evidence="4 9" id="KW-0949">S-adenosyl-L-methionine</keyword>
<dbReference type="UniPathway" id="UPA00538">
    <property type="reaction ID" value="UER00593"/>
</dbReference>
<evidence type="ECO:0000256" key="1">
    <source>
        <dbReference type="ARBA" id="ARBA00022485"/>
    </source>
</evidence>
<evidence type="ECO:0000256" key="9">
    <source>
        <dbReference type="HAMAP-Rule" id="MF_00206"/>
    </source>
</evidence>
<comment type="pathway">
    <text evidence="9">Protein modification; protein lipoylation via endogenous pathway; protein N(6)-(lipoyl)lysine from octanoyl-[acyl-carrier-protein]: step 2/2.</text>
</comment>
<dbReference type="SUPFAM" id="SSF102114">
    <property type="entry name" value="Radical SAM enzymes"/>
    <property type="match status" value="1"/>
</dbReference>
<evidence type="ECO:0000256" key="6">
    <source>
        <dbReference type="ARBA" id="ARBA00023004"/>
    </source>
</evidence>
<proteinExistence type="inferred from homology"/>
<sequence length="283" mass="32042">MKKPDWLKVRVSSEELEKMQVFLSNMSLNTVCQSADCPNIGECFAKRTATFMIMGNICTRGCRFCAVDKGHPLPLDEDEPRRVAEAARKLGLRHAVVTCVTRDDIPDGGAQHFAKTINELRKIPSLTVEVLVSDFMGNEESIKTVVMARPDVINHNIETVPRLYSMVRPRADYQRSLNLLKRVKELDDNILTKSGIMVGLGELEDEVIEVMQDLRDIDCDMMTIGQYLRPSGKHIEVAEYITPEQFKRYREIGYQMGFKYIASGPLVRSSYHAGEGIEKIRAV</sequence>
<dbReference type="NCBIfam" id="NF009544">
    <property type="entry name" value="PRK12928.1"/>
    <property type="match status" value="1"/>
</dbReference>
<evidence type="ECO:0000256" key="5">
    <source>
        <dbReference type="ARBA" id="ARBA00022723"/>
    </source>
</evidence>
<dbReference type="SMART" id="SM00729">
    <property type="entry name" value="Elp3"/>
    <property type="match status" value="1"/>
</dbReference>
<keyword evidence="5 9" id="KW-0479">Metal-binding</keyword>
<dbReference type="GO" id="GO:0016992">
    <property type="term" value="F:lipoate synthase activity"/>
    <property type="evidence" value="ECO:0007669"/>
    <property type="project" value="UniProtKB-UniRule"/>
</dbReference>
<organism evidence="11 12">
    <name type="scientific">Calorimonas adulescens</name>
    <dbReference type="NCBI Taxonomy" id="2606906"/>
    <lineage>
        <taxon>Bacteria</taxon>
        <taxon>Bacillati</taxon>
        <taxon>Bacillota</taxon>
        <taxon>Clostridia</taxon>
        <taxon>Thermoanaerobacterales</taxon>
        <taxon>Thermoanaerobacteraceae</taxon>
        <taxon>Calorimonas</taxon>
    </lineage>
</organism>
<dbReference type="EMBL" id="VTPS01000013">
    <property type="protein sequence ID" value="TZE81477.1"/>
    <property type="molecule type" value="Genomic_DNA"/>
</dbReference>
<dbReference type="CDD" id="cd01335">
    <property type="entry name" value="Radical_SAM"/>
    <property type="match status" value="1"/>
</dbReference>
<evidence type="ECO:0000256" key="8">
    <source>
        <dbReference type="ARBA" id="ARBA00047326"/>
    </source>
</evidence>
<comment type="subcellular location">
    <subcellularLocation>
        <location evidence="9">Cytoplasm</location>
    </subcellularLocation>
</comment>
<keyword evidence="3 9" id="KW-0808">Transferase</keyword>
<dbReference type="NCBIfam" id="NF004019">
    <property type="entry name" value="PRK05481.1"/>
    <property type="match status" value="1"/>
</dbReference>
<dbReference type="SFLD" id="SFLDS00029">
    <property type="entry name" value="Radical_SAM"/>
    <property type="match status" value="1"/>
</dbReference>
<protein>
    <recommendedName>
        <fullName evidence="9">Lipoyl synthase</fullName>
        <ecNumber evidence="9">2.8.1.8</ecNumber>
    </recommendedName>
    <alternativeName>
        <fullName evidence="9">Lip-syn</fullName>
        <shortName evidence="9">LS</shortName>
    </alternativeName>
    <alternativeName>
        <fullName evidence="9">Lipoate synthase</fullName>
    </alternativeName>
    <alternativeName>
        <fullName evidence="9">Lipoic acid synthase</fullName>
    </alternativeName>
    <alternativeName>
        <fullName evidence="9">Sulfur insertion protein LipA</fullName>
    </alternativeName>
</protein>
<dbReference type="InterPro" id="IPR058240">
    <property type="entry name" value="rSAM_sf"/>
</dbReference>
<reference evidence="11 12" key="1">
    <citation type="submission" date="2019-08" db="EMBL/GenBank/DDBJ databases">
        <title>Calorimonas adulescens gen. nov., sp. nov., an anaerobic thermophilic bacterium from Sakhalin hot spring.</title>
        <authorList>
            <person name="Khomyakova M.A."/>
            <person name="Merkel A.Y."/>
            <person name="Novikov A."/>
            <person name="Bonch-Osmolovskaya E.A."/>
            <person name="Slobodkin A.I."/>
        </authorList>
    </citation>
    <scope>NUCLEOTIDE SEQUENCE [LARGE SCALE GENOMIC DNA]</scope>
    <source>
        <strain evidence="11 12">A05MB</strain>
    </source>
</reference>
<evidence type="ECO:0000256" key="7">
    <source>
        <dbReference type="ARBA" id="ARBA00023014"/>
    </source>
</evidence>
<dbReference type="InterPro" id="IPR013785">
    <property type="entry name" value="Aldolase_TIM"/>
</dbReference>
<evidence type="ECO:0000256" key="2">
    <source>
        <dbReference type="ARBA" id="ARBA00022490"/>
    </source>
</evidence>
<feature type="binding site" evidence="9">
    <location>
        <position position="32"/>
    </location>
    <ligand>
        <name>[4Fe-4S] cluster</name>
        <dbReference type="ChEBI" id="CHEBI:49883"/>
        <label>1</label>
    </ligand>
</feature>
<comment type="caution">
    <text evidence="11">The sequence shown here is derived from an EMBL/GenBank/DDBJ whole genome shotgun (WGS) entry which is preliminary data.</text>
</comment>
<dbReference type="RefSeq" id="WP_149545630.1">
    <property type="nucleotide sequence ID" value="NZ_VTPS01000013.1"/>
</dbReference>
<feature type="binding site" evidence="9">
    <location>
        <position position="37"/>
    </location>
    <ligand>
        <name>[4Fe-4S] cluster</name>
        <dbReference type="ChEBI" id="CHEBI:49883"/>
        <label>1</label>
    </ligand>
</feature>
<dbReference type="SFLD" id="SFLDF00271">
    <property type="entry name" value="lipoyl_synthase"/>
    <property type="match status" value="1"/>
</dbReference>
<comment type="cofactor">
    <cofactor evidence="9">
        <name>[4Fe-4S] cluster</name>
        <dbReference type="ChEBI" id="CHEBI:49883"/>
    </cofactor>
    <text evidence="9">Binds 2 [4Fe-4S] clusters per subunit. One cluster is coordinated with 3 cysteines and an exchangeable S-adenosyl-L-methionine.</text>
</comment>
<dbReference type="NCBIfam" id="TIGR00510">
    <property type="entry name" value="lipA"/>
    <property type="match status" value="1"/>
</dbReference>
<dbReference type="SFLD" id="SFLDG01058">
    <property type="entry name" value="lipoyl_synthase_like"/>
    <property type="match status" value="1"/>
</dbReference>
<dbReference type="PROSITE" id="PS51918">
    <property type="entry name" value="RADICAL_SAM"/>
    <property type="match status" value="1"/>
</dbReference>
<feature type="binding site" evidence="9">
    <location>
        <position position="43"/>
    </location>
    <ligand>
        <name>[4Fe-4S] cluster</name>
        <dbReference type="ChEBI" id="CHEBI:49883"/>
        <label>1</label>
    </ligand>
</feature>
<dbReference type="Pfam" id="PF04055">
    <property type="entry name" value="Radical_SAM"/>
    <property type="match status" value="1"/>
</dbReference>
<feature type="domain" description="Radical SAM core" evidence="10">
    <location>
        <begin position="44"/>
        <end position="259"/>
    </location>
</feature>
<dbReference type="InterPro" id="IPR003698">
    <property type="entry name" value="Lipoyl_synth"/>
</dbReference>
<dbReference type="HAMAP" id="MF_00206">
    <property type="entry name" value="Lipoyl_synth"/>
    <property type="match status" value="1"/>
</dbReference>
<dbReference type="GO" id="GO:0005737">
    <property type="term" value="C:cytoplasm"/>
    <property type="evidence" value="ECO:0007669"/>
    <property type="project" value="UniProtKB-SubCell"/>
</dbReference>
<feature type="binding site" evidence="9">
    <location>
        <position position="65"/>
    </location>
    <ligand>
        <name>[4Fe-4S] cluster</name>
        <dbReference type="ChEBI" id="CHEBI:49883"/>
        <label>2</label>
        <note>4Fe-4S-S-AdoMet</note>
    </ligand>
</feature>
<dbReference type="InterPro" id="IPR006638">
    <property type="entry name" value="Elp3/MiaA/NifB-like_rSAM"/>
</dbReference>
<keyword evidence="2 9" id="KW-0963">Cytoplasm</keyword>
<evidence type="ECO:0000256" key="4">
    <source>
        <dbReference type="ARBA" id="ARBA00022691"/>
    </source>
</evidence>
<dbReference type="Gene3D" id="3.20.20.70">
    <property type="entry name" value="Aldolase class I"/>
    <property type="match status" value="1"/>
</dbReference>
<evidence type="ECO:0000259" key="10">
    <source>
        <dbReference type="PROSITE" id="PS51918"/>
    </source>
</evidence>
<dbReference type="AlphaFoldDB" id="A0A5D8QAR3"/>
<keyword evidence="7 9" id="KW-0411">Iron-sulfur</keyword>
<evidence type="ECO:0000256" key="3">
    <source>
        <dbReference type="ARBA" id="ARBA00022679"/>
    </source>
</evidence>
<dbReference type="EC" id="2.8.1.8" evidence="9"/>
<keyword evidence="6 9" id="KW-0408">Iron</keyword>
<name>A0A5D8QAR3_9THEO</name>
<feature type="binding site" evidence="9">
    <location>
        <position position="270"/>
    </location>
    <ligand>
        <name>[4Fe-4S] cluster</name>
        <dbReference type="ChEBI" id="CHEBI:49883"/>
        <label>1</label>
    </ligand>
</feature>
<gene>
    <name evidence="9 11" type="primary">lipA</name>
    <name evidence="11" type="ORF">FWJ32_09030</name>
</gene>
<keyword evidence="1 9" id="KW-0004">4Fe-4S</keyword>
<dbReference type="PIRSF" id="PIRSF005963">
    <property type="entry name" value="Lipoyl_synth"/>
    <property type="match status" value="1"/>
</dbReference>
<dbReference type="GO" id="GO:0009249">
    <property type="term" value="P:protein lipoylation"/>
    <property type="evidence" value="ECO:0007669"/>
    <property type="project" value="UniProtKB-UniRule"/>
</dbReference>
<dbReference type="FunFam" id="3.20.20.70:FF:000040">
    <property type="entry name" value="Lipoyl synthase"/>
    <property type="match status" value="1"/>
</dbReference>
<dbReference type="PANTHER" id="PTHR10949:SF0">
    <property type="entry name" value="LIPOYL SYNTHASE, MITOCHONDRIAL"/>
    <property type="match status" value="1"/>
</dbReference>
<feature type="binding site" evidence="9">
    <location>
        <position position="62"/>
    </location>
    <ligand>
        <name>[4Fe-4S] cluster</name>
        <dbReference type="ChEBI" id="CHEBI:49883"/>
        <label>2</label>
        <note>4Fe-4S-S-AdoMet</note>
    </ligand>
</feature>
<comment type="catalytic activity">
    <reaction evidence="8 9">
        <text>[[Fe-S] cluster scaffold protein carrying a second [4Fe-4S](2+) cluster] + N(6)-octanoyl-L-lysyl-[protein] + 2 oxidized [2Fe-2S]-[ferredoxin] + 2 S-adenosyl-L-methionine + 4 H(+) = [[Fe-S] cluster scaffold protein] + N(6)-[(R)-dihydrolipoyl]-L-lysyl-[protein] + 4 Fe(3+) + 2 hydrogen sulfide + 2 5'-deoxyadenosine + 2 L-methionine + 2 reduced [2Fe-2S]-[ferredoxin]</text>
        <dbReference type="Rhea" id="RHEA:16585"/>
        <dbReference type="Rhea" id="RHEA-COMP:9928"/>
        <dbReference type="Rhea" id="RHEA-COMP:10000"/>
        <dbReference type="Rhea" id="RHEA-COMP:10001"/>
        <dbReference type="Rhea" id="RHEA-COMP:10475"/>
        <dbReference type="Rhea" id="RHEA-COMP:14568"/>
        <dbReference type="Rhea" id="RHEA-COMP:14569"/>
        <dbReference type="ChEBI" id="CHEBI:15378"/>
        <dbReference type="ChEBI" id="CHEBI:17319"/>
        <dbReference type="ChEBI" id="CHEBI:29034"/>
        <dbReference type="ChEBI" id="CHEBI:29919"/>
        <dbReference type="ChEBI" id="CHEBI:33722"/>
        <dbReference type="ChEBI" id="CHEBI:33737"/>
        <dbReference type="ChEBI" id="CHEBI:33738"/>
        <dbReference type="ChEBI" id="CHEBI:57844"/>
        <dbReference type="ChEBI" id="CHEBI:59789"/>
        <dbReference type="ChEBI" id="CHEBI:78809"/>
        <dbReference type="ChEBI" id="CHEBI:83100"/>
        <dbReference type="EC" id="2.8.1.8"/>
    </reaction>
</comment>
<feature type="binding site" evidence="9">
    <location>
        <position position="58"/>
    </location>
    <ligand>
        <name>[4Fe-4S] cluster</name>
        <dbReference type="ChEBI" id="CHEBI:49883"/>
        <label>2</label>
        <note>4Fe-4S-S-AdoMet</note>
    </ligand>
</feature>
<dbReference type="InterPro" id="IPR007197">
    <property type="entry name" value="rSAM"/>
</dbReference>
<dbReference type="Proteomes" id="UP000322976">
    <property type="component" value="Unassembled WGS sequence"/>
</dbReference>
<accession>A0A5D8QAR3</accession>
<dbReference type="GO" id="GO:0051539">
    <property type="term" value="F:4 iron, 4 sulfur cluster binding"/>
    <property type="evidence" value="ECO:0007669"/>
    <property type="project" value="UniProtKB-UniRule"/>
</dbReference>
<keyword evidence="12" id="KW-1185">Reference proteome</keyword>
<evidence type="ECO:0000313" key="12">
    <source>
        <dbReference type="Proteomes" id="UP000322976"/>
    </source>
</evidence>
<evidence type="ECO:0000313" key="11">
    <source>
        <dbReference type="EMBL" id="TZE81477.1"/>
    </source>
</evidence>
<comment type="similarity">
    <text evidence="9">Belongs to the radical SAM superfamily. Lipoyl synthase family.</text>
</comment>
<dbReference type="PANTHER" id="PTHR10949">
    <property type="entry name" value="LIPOYL SYNTHASE"/>
    <property type="match status" value="1"/>
</dbReference>
<comment type="function">
    <text evidence="9">Catalyzes the radical-mediated insertion of two sulfur atoms into the C-6 and C-8 positions of the octanoyl moiety bound to the lipoyl domains of lipoate-dependent enzymes, thereby converting the octanoylated domains into lipoylated derivatives.</text>
</comment>